<feature type="compositionally biased region" description="Low complexity" evidence="4">
    <location>
        <begin position="211"/>
        <end position="231"/>
    </location>
</feature>
<dbReference type="PANTHER" id="PTHR13073:SF0">
    <property type="entry name" value="BIOGENESIS OF LYSOSOME-RELATED ORGANELLES COMPLEX 1 SUBUNIT 1"/>
    <property type="match status" value="1"/>
</dbReference>
<dbReference type="GO" id="GO:0016197">
    <property type="term" value="P:endosomal transport"/>
    <property type="evidence" value="ECO:0007669"/>
    <property type="project" value="TreeGrafter"/>
</dbReference>
<accession>A0A0U1LLW7</accession>
<name>A0A0U1LLW7_TALIS</name>
<dbReference type="Proteomes" id="UP000054383">
    <property type="component" value="Unassembled WGS sequence"/>
</dbReference>
<evidence type="ECO:0000256" key="4">
    <source>
        <dbReference type="SAM" id="MobiDB-lite"/>
    </source>
</evidence>
<sequence length="272" mass="29916">MSHPETSTSTTNIPSPSSASFPAQWSSPSSPPQSSSSSSPPADQDPETARRTLEARTAFTASLHSAGQNVSSDLRARATDLHNNEAAIQKQENELAKHTSNLAKQNEQWDKVVESARQGLKEIGDVQNWAEMIERDLLVVEEVLRLAEGNEEEEGVERREHDIDGHDHDHHDRHDGAFDHSEGEGDLTEREDGAIKGKKASQEPIEILDDMSSAASEMTGTSATSESSSDSSAKHISPPVSSDDEQQQQQEEVNRKSDGEAKQSKGWWGRWW</sequence>
<keyword evidence="3" id="KW-0175">Coiled coil</keyword>
<dbReference type="EMBL" id="CVMT01000001">
    <property type="protein sequence ID" value="CRG83935.1"/>
    <property type="molecule type" value="Genomic_DNA"/>
</dbReference>
<dbReference type="PANTHER" id="PTHR13073">
    <property type="entry name" value="BLOC-1 COMPLEX SUBUNIT 1"/>
    <property type="match status" value="1"/>
</dbReference>
<protein>
    <recommendedName>
        <fullName evidence="2">Biogenesis of lysosome-related organelles complex 1 subunit 1</fullName>
    </recommendedName>
</protein>
<reference evidence="5 6" key="1">
    <citation type="submission" date="2015-04" db="EMBL/GenBank/DDBJ databases">
        <authorList>
            <person name="Syromyatnikov M.Y."/>
            <person name="Popov V.N."/>
        </authorList>
    </citation>
    <scope>NUCLEOTIDE SEQUENCE [LARGE SCALE GENOMIC DNA]</scope>
    <source>
        <strain evidence="5">WF-38-12</strain>
    </source>
</reference>
<evidence type="ECO:0000313" key="6">
    <source>
        <dbReference type="Proteomes" id="UP000054383"/>
    </source>
</evidence>
<dbReference type="GO" id="GO:0031083">
    <property type="term" value="C:BLOC-1 complex"/>
    <property type="evidence" value="ECO:0007669"/>
    <property type="project" value="InterPro"/>
</dbReference>
<evidence type="ECO:0000256" key="2">
    <source>
        <dbReference type="ARBA" id="ARBA00019577"/>
    </source>
</evidence>
<evidence type="ECO:0000256" key="1">
    <source>
        <dbReference type="ARBA" id="ARBA00007133"/>
    </source>
</evidence>
<dbReference type="AlphaFoldDB" id="A0A0U1LLW7"/>
<dbReference type="InterPro" id="IPR009395">
    <property type="entry name" value="BLOC1S1"/>
</dbReference>
<feature type="compositionally biased region" description="Basic and acidic residues" evidence="4">
    <location>
        <begin position="156"/>
        <end position="195"/>
    </location>
</feature>
<comment type="similarity">
    <text evidence="1">Belongs to the BLOC1S1 family.</text>
</comment>
<feature type="region of interest" description="Disordered" evidence="4">
    <location>
        <begin position="1"/>
        <end position="51"/>
    </location>
</feature>
<dbReference type="Pfam" id="PF06320">
    <property type="entry name" value="GCN5L1"/>
    <property type="match status" value="1"/>
</dbReference>
<evidence type="ECO:0000313" key="5">
    <source>
        <dbReference type="EMBL" id="CRG83935.1"/>
    </source>
</evidence>
<proteinExistence type="inferred from homology"/>
<dbReference type="OMA" id="WCAKLSI"/>
<evidence type="ECO:0000256" key="3">
    <source>
        <dbReference type="SAM" id="Coils"/>
    </source>
</evidence>
<dbReference type="OrthoDB" id="20018at2759"/>
<organism evidence="5 6">
    <name type="scientific">Talaromyces islandicus</name>
    <name type="common">Penicillium islandicum</name>
    <dbReference type="NCBI Taxonomy" id="28573"/>
    <lineage>
        <taxon>Eukaryota</taxon>
        <taxon>Fungi</taxon>
        <taxon>Dikarya</taxon>
        <taxon>Ascomycota</taxon>
        <taxon>Pezizomycotina</taxon>
        <taxon>Eurotiomycetes</taxon>
        <taxon>Eurotiomycetidae</taxon>
        <taxon>Eurotiales</taxon>
        <taxon>Trichocomaceae</taxon>
        <taxon>Talaromyces</taxon>
        <taxon>Talaromyces sect. Islandici</taxon>
    </lineage>
</organism>
<feature type="compositionally biased region" description="Basic and acidic residues" evidence="4">
    <location>
        <begin position="252"/>
        <end position="263"/>
    </location>
</feature>
<dbReference type="STRING" id="28573.A0A0U1LLW7"/>
<gene>
    <name evidence="5" type="ORF">PISL3812_01291</name>
</gene>
<feature type="compositionally biased region" description="Low complexity" evidence="4">
    <location>
        <begin position="1"/>
        <end position="42"/>
    </location>
</feature>
<keyword evidence="6" id="KW-1185">Reference proteome</keyword>
<feature type="coiled-coil region" evidence="3">
    <location>
        <begin position="81"/>
        <end position="108"/>
    </location>
</feature>
<feature type="region of interest" description="Disordered" evidence="4">
    <location>
        <begin position="149"/>
        <end position="272"/>
    </location>
</feature>